<evidence type="ECO:0000313" key="1">
    <source>
        <dbReference type="EMBL" id="CDH05010.1"/>
    </source>
</evidence>
<gene>
    <name evidence="1" type="ORF">XBO1_1690013</name>
</gene>
<dbReference type="Proteomes" id="UP000028483">
    <property type="component" value="Unassembled WGS sequence"/>
</dbReference>
<organism evidence="1">
    <name type="scientific">Xenorhabdus bovienii str. oregonense</name>
    <dbReference type="NCBI Taxonomy" id="1398202"/>
    <lineage>
        <taxon>Bacteria</taxon>
        <taxon>Pseudomonadati</taxon>
        <taxon>Pseudomonadota</taxon>
        <taxon>Gammaproteobacteria</taxon>
        <taxon>Enterobacterales</taxon>
        <taxon>Morganellaceae</taxon>
        <taxon>Xenorhabdus</taxon>
    </lineage>
</organism>
<dbReference type="RefSeq" id="WP_038255437.1">
    <property type="nucleotide sequence ID" value="NZ_CAWLUU010000149.1"/>
</dbReference>
<dbReference type="EMBL" id="CBSX010000078">
    <property type="protein sequence ID" value="CDH05010.1"/>
    <property type="molecule type" value="Genomic_DNA"/>
</dbReference>
<sequence length="178" mass="20317">MTRQQLIRLIHIAKNNLQLDDATYRSALLAATGKSSCREMSHTELKVAYSAFVARGFKRRLNRDKQRVKPNLNGQPRVPEISKIRAIWITMHQQKFVADGSETALNKFVQRQTAKINGGTGVAEVGWLSESVAWRVLESLKQWHLRLMLEGMTRRRQPLPEQRGYDAVCAAYGTEKLL</sequence>
<dbReference type="Pfam" id="PF06252">
    <property type="entry name" value="GemA"/>
    <property type="match status" value="1"/>
</dbReference>
<dbReference type="AlphaFoldDB" id="A0A077P1R0"/>
<name>A0A077P1R0_XENBV</name>
<proteinExistence type="predicted"/>
<reference evidence="1" key="1">
    <citation type="submission" date="2013-07" db="EMBL/GenBank/DDBJ databases">
        <title>Sub-species coevolution in mutualistic symbiosis.</title>
        <authorList>
            <person name="Murfin K."/>
            <person name="Klassen J."/>
            <person name="Lee M."/>
            <person name="Forst S."/>
            <person name="Stock P."/>
            <person name="Goodrich-Blair H."/>
        </authorList>
    </citation>
    <scope>NUCLEOTIDE SEQUENCE [LARGE SCALE GENOMIC DNA]</scope>
    <source>
        <strain evidence="1">Oregonense</strain>
    </source>
</reference>
<dbReference type="HOGENOM" id="CLU_107084_1_0_6"/>
<dbReference type="InterPro" id="IPR009363">
    <property type="entry name" value="Phage_Mu_Gp16"/>
</dbReference>
<accession>A0A077P1R0</accession>
<comment type="caution">
    <text evidence="1">The sequence shown here is derived from an EMBL/GenBank/DDBJ whole genome shotgun (WGS) entry which is preliminary data.</text>
</comment>
<protein>
    <submittedName>
        <fullName evidence="1">Uncharacterized protein</fullName>
    </submittedName>
</protein>